<protein>
    <submittedName>
        <fullName evidence="2">MRC</fullName>
    </submittedName>
</protein>
<dbReference type="SMART" id="SM00034">
    <property type="entry name" value="CLECT"/>
    <property type="match status" value="1"/>
</dbReference>
<dbReference type="Gene3D" id="3.10.100.10">
    <property type="entry name" value="Mannose-Binding Protein A, subunit A"/>
    <property type="match status" value="3"/>
</dbReference>
<accession>A0A8S3SRX6</accession>
<dbReference type="OrthoDB" id="6039601at2759"/>
<sequence>MPDLTTLNGMEFYRKEIYCDNGYTYSNETSICYKVVNTNNSWTDAKQFCNDESTSPIILEKADKIDALKNLPDYLCGGAFVPYINKCYWLTPTPATYYPSQTTCIESGGTPASFPDVDTYTYVVNALGINGSTNDVWIGVNDFNLDGDWRNYDQSFLAFNDYLYDYTTYGHWSNRDALAIIPTDNLLWWERNEYTISIKMMCEKDIVDDYWIGGSDETNEGTWLWEDGQTINMSLFRTGEPNGNSAQNCLSLTFSSSGNQLEDEDCSVPKKSICQRI</sequence>
<keyword evidence="3" id="KW-1185">Reference proteome</keyword>
<dbReference type="InterPro" id="IPR001304">
    <property type="entry name" value="C-type_lectin-like"/>
</dbReference>
<comment type="caution">
    <text evidence="2">The sequence shown here is derived from an EMBL/GenBank/DDBJ whole genome shotgun (WGS) entry which is preliminary data.</text>
</comment>
<dbReference type="PANTHER" id="PTHR22801">
    <property type="entry name" value="LITHOSTATHINE"/>
    <property type="match status" value="1"/>
</dbReference>
<dbReference type="CDD" id="cd00037">
    <property type="entry name" value="CLECT"/>
    <property type="match status" value="1"/>
</dbReference>
<dbReference type="InterPro" id="IPR016186">
    <property type="entry name" value="C-type_lectin-like/link_sf"/>
</dbReference>
<reference evidence="2" key="1">
    <citation type="submission" date="2021-03" db="EMBL/GenBank/DDBJ databases">
        <authorList>
            <person name="Bekaert M."/>
        </authorList>
    </citation>
    <scope>NUCLEOTIDE SEQUENCE</scope>
</reference>
<dbReference type="PROSITE" id="PS50041">
    <property type="entry name" value="C_TYPE_LECTIN_2"/>
    <property type="match status" value="1"/>
</dbReference>
<dbReference type="SUPFAM" id="SSF56436">
    <property type="entry name" value="C-type lectin-like"/>
    <property type="match status" value="3"/>
</dbReference>
<dbReference type="InterPro" id="IPR016187">
    <property type="entry name" value="CTDL_fold"/>
</dbReference>
<dbReference type="PANTHER" id="PTHR22801:SF63">
    <property type="entry name" value="C-TYPE LECTIN DOMAIN-CONTAINING PROTEIN"/>
    <property type="match status" value="1"/>
</dbReference>
<gene>
    <name evidence="2" type="ORF">MEDL_34484</name>
</gene>
<proteinExistence type="predicted"/>
<evidence type="ECO:0000313" key="3">
    <source>
        <dbReference type="Proteomes" id="UP000683360"/>
    </source>
</evidence>
<organism evidence="2 3">
    <name type="scientific">Mytilus edulis</name>
    <name type="common">Blue mussel</name>
    <dbReference type="NCBI Taxonomy" id="6550"/>
    <lineage>
        <taxon>Eukaryota</taxon>
        <taxon>Metazoa</taxon>
        <taxon>Spiralia</taxon>
        <taxon>Lophotrochozoa</taxon>
        <taxon>Mollusca</taxon>
        <taxon>Bivalvia</taxon>
        <taxon>Autobranchia</taxon>
        <taxon>Pteriomorphia</taxon>
        <taxon>Mytilida</taxon>
        <taxon>Mytiloidea</taxon>
        <taxon>Mytilidae</taxon>
        <taxon>Mytilinae</taxon>
        <taxon>Mytilus</taxon>
    </lineage>
</organism>
<feature type="domain" description="C-type lectin" evidence="1">
    <location>
        <begin position="176"/>
        <end position="275"/>
    </location>
</feature>
<evidence type="ECO:0000259" key="1">
    <source>
        <dbReference type="PROSITE" id="PS50041"/>
    </source>
</evidence>
<dbReference type="InterPro" id="IPR050801">
    <property type="entry name" value="Ca-Dep_Lectins_ImmuneDev"/>
</dbReference>
<evidence type="ECO:0000313" key="2">
    <source>
        <dbReference type="EMBL" id="CAG2221088.1"/>
    </source>
</evidence>
<name>A0A8S3SRX6_MYTED</name>
<dbReference type="EMBL" id="CAJPWZ010001674">
    <property type="protein sequence ID" value="CAG2221088.1"/>
    <property type="molecule type" value="Genomic_DNA"/>
</dbReference>
<dbReference type="AlphaFoldDB" id="A0A8S3SRX6"/>
<dbReference type="Proteomes" id="UP000683360">
    <property type="component" value="Unassembled WGS sequence"/>
</dbReference>
<dbReference type="Pfam" id="PF00059">
    <property type="entry name" value="Lectin_C"/>
    <property type="match status" value="1"/>
</dbReference>